<name>A0AAI9MM53_CITFR</name>
<dbReference type="AlphaFoldDB" id="A0AAI9MM53"/>
<dbReference type="RefSeq" id="WP_174332293.1">
    <property type="nucleotide sequence ID" value="NZ_CAXOME010000016.1"/>
</dbReference>
<feature type="transmembrane region" description="Helical" evidence="1">
    <location>
        <begin position="48"/>
        <end position="71"/>
    </location>
</feature>
<protein>
    <submittedName>
        <fullName evidence="2">Uncharacterized protein</fullName>
    </submittedName>
</protein>
<feature type="transmembrane region" description="Helical" evidence="1">
    <location>
        <begin position="83"/>
        <end position="102"/>
    </location>
</feature>
<gene>
    <name evidence="2" type="ORF">PQQ21_001513</name>
</gene>
<proteinExistence type="predicted"/>
<comment type="caution">
    <text evidence="2">The sequence shown here is derived from an EMBL/GenBank/DDBJ whole genome shotgun (WGS) entry which is preliminary data.</text>
</comment>
<reference evidence="2" key="1">
    <citation type="submission" date="2024-02" db="EMBL/GenBank/DDBJ databases">
        <authorList>
            <consortium name="Clinical and Environmental Microbiology Branch: Whole genome sequencing antimicrobial resistance pathogens in the healthcare setting"/>
        </authorList>
    </citation>
    <scope>NUCLEOTIDE SEQUENCE</scope>
    <source>
        <strain evidence="2">2023GN-00102</strain>
    </source>
</reference>
<sequence length="146" mass="16445">MFEPNNLIASDDQYGIYDWDKRSICIWIFVKLRPSFITTIQGCFMGRLALNILLFLVCFYAVGYGVGYITGGVTWHTLYMLERIITVALLAFIPVFIFAVLIKASKEQRIIKSLSVAAINIIPSAIALLVGFTDAVTREFLTYFLG</sequence>
<keyword evidence="1" id="KW-1133">Transmembrane helix</keyword>
<evidence type="ECO:0000313" key="2">
    <source>
        <dbReference type="EMBL" id="EMN4144292.1"/>
    </source>
</evidence>
<feature type="transmembrane region" description="Helical" evidence="1">
    <location>
        <begin position="114"/>
        <end position="133"/>
    </location>
</feature>
<keyword evidence="1" id="KW-0472">Membrane</keyword>
<evidence type="ECO:0000256" key="1">
    <source>
        <dbReference type="SAM" id="Phobius"/>
    </source>
</evidence>
<accession>A0AAI9MM53</accession>
<keyword evidence="1" id="KW-0812">Transmembrane</keyword>
<dbReference type="EMBL" id="ABKLER030000005">
    <property type="protein sequence ID" value="EMN4144292.1"/>
    <property type="molecule type" value="Genomic_DNA"/>
</dbReference>
<organism evidence="2">
    <name type="scientific">Citrobacter freundii</name>
    <dbReference type="NCBI Taxonomy" id="546"/>
    <lineage>
        <taxon>Bacteria</taxon>
        <taxon>Pseudomonadati</taxon>
        <taxon>Pseudomonadota</taxon>
        <taxon>Gammaproteobacteria</taxon>
        <taxon>Enterobacterales</taxon>
        <taxon>Enterobacteriaceae</taxon>
        <taxon>Citrobacter</taxon>
        <taxon>Citrobacter freundii complex</taxon>
    </lineage>
</organism>